<evidence type="ECO:0000256" key="1">
    <source>
        <dbReference type="ARBA" id="ARBA00022679"/>
    </source>
</evidence>
<accession>K1S2Z4</accession>
<proteinExistence type="predicted"/>
<dbReference type="GO" id="GO:0016114">
    <property type="term" value="P:terpenoid biosynthetic process"/>
    <property type="evidence" value="ECO:0007669"/>
    <property type="project" value="InterPro"/>
</dbReference>
<dbReference type="InterPro" id="IPR014721">
    <property type="entry name" value="Ribsml_uS5_D2-typ_fold_subgr"/>
</dbReference>
<keyword evidence="4" id="KW-0067">ATP-binding</keyword>
<gene>
    <name evidence="6" type="ORF">LEA_19076</name>
</gene>
<comment type="caution">
    <text evidence="6">The sequence shown here is derived from an EMBL/GenBank/DDBJ whole genome shotgun (WGS) entry which is preliminary data.</text>
</comment>
<evidence type="ECO:0000256" key="2">
    <source>
        <dbReference type="ARBA" id="ARBA00022741"/>
    </source>
</evidence>
<dbReference type="PANTHER" id="PTHR43527">
    <property type="entry name" value="4-DIPHOSPHOCYTIDYL-2-C-METHYL-D-ERYTHRITOL KINASE, CHLOROPLASTIC"/>
    <property type="match status" value="1"/>
</dbReference>
<evidence type="ECO:0000256" key="3">
    <source>
        <dbReference type="ARBA" id="ARBA00022777"/>
    </source>
</evidence>
<keyword evidence="2" id="KW-0547">Nucleotide-binding</keyword>
<evidence type="ECO:0000256" key="4">
    <source>
        <dbReference type="ARBA" id="ARBA00022840"/>
    </source>
</evidence>
<evidence type="ECO:0000313" key="6">
    <source>
        <dbReference type="EMBL" id="EKC48035.1"/>
    </source>
</evidence>
<dbReference type="GO" id="GO:0050515">
    <property type="term" value="F:4-(cytidine 5'-diphospho)-2-C-methyl-D-erythritol kinase activity"/>
    <property type="evidence" value="ECO:0007669"/>
    <property type="project" value="InterPro"/>
</dbReference>
<sequence>MIVKAAAKINLMLDVVGKLPNGYHSLFMIMQSVSCYDTVRVDRTGENGIKIISSDERVPKDEKNIAYKAAEAFFDYAGISDRGIEIEIGKKIPMAAGLAGGSADGAGVLYILNRLYKTGFDEFTLCSIGEKVGADVPFSLTGGT</sequence>
<dbReference type="Gene3D" id="3.30.230.10">
    <property type="match status" value="1"/>
</dbReference>
<dbReference type="SUPFAM" id="SSF54211">
    <property type="entry name" value="Ribosomal protein S5 domain 2-like"/>
    <property type="match status" value="1"/>
</dbReference>
<feature type="domain" description="GHMP kinase N-terminal" evidence="5">
    <location>
        <begin position="64"/>
        <end position="143"/>
    </location>
</feature>
<protein>
    <submittedName>
        <fullName evidence="6">4-diphosphocytidyl-2C-methyl-D-erythritol kinase</fullName>
    </submittedName>
</protein>
<keyword evidence="3 6" id="KW-0418">Kinase</keyword>
<dbReference type="NCBIfam" id="TIGR00154">
    <property type="entry name" value="ispE"/>
    <property type="match status" value="1"/>
</dbReference>
<dbReference type="Pfam" id="PF00288">
    <property type="entry name" value="GHMP_kinases_N"/>
    <property type="match status" value="1"/>
</dbReference>
<evidence type="ECO:0000259" key="5">
    <source>
        <dbReference type="Pfam" id="PF00288"/>
    </source>
</evidence>
<dbReference type="GO" id="GO:0005524">
    <property type="term" value="F:ATP binding"/>
    <property type="evidence" value="ECO:0007669"/>
    <property type="project" value="UniProtKB-KW"/>
</dbReference>
<dbReference type="InterPro" id="IPR006204">
    <property type="entry name" value="GHMP_kinase_N_dom"/>
</dbReference>
<dbReference type="PANTHER" id="PTHR43527:SF2">
    <property type="entry name" value="4-DIPHOSPHOCYTIDYL-2-C-METHYL-D-ERYTHRITOL KINASE, CHLOROPLASTIC"/>
    <property type="match status" value="1"/>
</dbReference>
<reference evidence="6" key="1">
    <citation type="journal article" date="2013" name="Environ. Microbiol.">
        <title>Microbiota from the distal guts of lean and obese adolescents exhibit partial functional redundancy besides clear differences in community structure.</title>
        <authorList>
            <person name="Ferrer M."/>
            <person name="Ruiz A."/>
            <person name="Lanza F."/>
            <person name="Haange S.B."/>
            <person name="Oberbach A."/>
            <person name="Till H."/>
            <person name="Bargiela R."/>
            <person name="Campoy C."/>
            <person name="Segura M.T."/>
            <person name="Richter M."/>
            <person name="von Bergen M."/>
            <person name="Seifert J."/>
            <person name="Suarez A."/>
        </authorList>
    </citation>
    <scope>NUCLEOTIDE SEQUENCE</scope>
</reference>
<name>K1S2Z4_9ZZZZ</name>
<dbReference type="InterPro" id="IPR004424">
    <property type="entry name" value="IspE"/>
</dbReference>
<dbReference type="EMBL" id="AJWY01013108">
    <property type="protein sequence ID" value="EKC48035.1"/>
    <property type="molecule type" value="Genomic_DNA"/>
</dbReference>
<organism evidence="6">
    <name type="scientific">human gut metagenome</name>
    <dbReference type="NCBI Taxonomy" id="408170"/>
    <lineage>
        <taxon>unclassified sequences</taxon>
        <taxon>metagenomes</taxon>
        <taxon>organismal metagenomes</taxon>
    </lineage>
</organism>
<dbReference type="AlphaFoldDB" id="K1S2Z4"/>
<feature type="non-terminal residue" evidence="6">
    <location>
        <position position="144"/>
    </location>
</feature>
<keyword evidence="1" id="KW-0808">Transferase</keyword>
<dbReference type="InterPro" id="IPR020568">
    <property type="entry name" value="Ribosomal_Su5_D2-typ_SF"/>
</dbReference>